<keyword evidence="2" id="KW-1185">Reference proteome</keyword>
<sequence>MIDSASASSHRRWSTSRYAYVREVPAWTTEEFGSSHEGAVGVLLADGTVPASVFFDTGSGADGQSVSHWSVYDGQIARGPRAAALRAACSCGWNGPEHRLDWDMIGEQKPAEAAHGTADTCMEDWDTHTADVEQAAIPLPETVTVLLAQVQEQVEKLAKTSPLAAVRAARRLEVTAEQVGYWPAHDARQDTTAEQAAAALGLNEDAARKLMARFGGWSPYR</sequence>
<dbReference type="EMBL" id="CP109106">
    <property type="protein sequence ID" value="WSB66662.1"/>
    <property type="molecule type" value="Genomic_DNA"/>
</dbReference>
<gene>
    <name evidence="1" type="ORF">OG863_00960</name>
</gene>
<proteinExistence type="predicted"/>
<name>A0ABZ1F9C1_9ACTN</name>
<protein>
    <submittedName>
        <fullName evidence="1">Uncharacterized protein</fullName>
    </submittedName>
</protein>
<evidence type="ECO:0000313" key="2">
    <source>
        <dbReference type="Proteomes" id="UP001344251"/>
    </source>
</evidence>
<reference evidence="1 2" key="1">
    <citation type="submission" date="2022-10" db="EMBL/GenBank/DDBJ databases">
        <title>The complete genomes of actinobacterial strains from the NBC collection.</title>
        <authorList>
            <person name="Joergensen T.S."/>
            <person name="Alvarez Arevalo M."/>
            <person name="Sterndorff E.B."/>
            <person name="Faurdal D."/>
            <person name="Vuksanovic O."/>
            <person name="Mourched A.-S."/>
            <person name="Charusanti P."/>
            <person name="Shaw S."/>
            <person name="Blin K."/>
            <person name="Weber T."/>
        </authorList>
    </citation>
    <scope>NUCLEOTIDE SEQUENCE [LARGE SCALE GENOMIC DNA]</scope>
    <source>
        <strain evidence="1 2">NBC 01774</strain>
    </source>
</reference>
<organism evidence="1 2">
    <name type="scientific">Streptomyces decoyicus</name>
    <dbReference type="NCBI Taxonomy" id="249567"/>
    <lineage>
        <taxon>Bacteria</taxon>
        <taxon>Bacillati</taxon>
        <taxon>Actinomycetota</taxon>
        <taxon>Actinomycetes</taxon>
        <taxon>Kitasatosporales</taxon>
        <taxon>Streptomycetaceae</taxon>
        <taxon>Streptomyces</taxon>
    </lineage>
</organism>
<accession>A0ABZ1F9C1</accession>
<evidence type="ECO:0000313" key="1">
    <source>
        <dbReference type="EMBL" id="WSB66662.1"/>
    </source>
</evidence>
<dbReference type="RefSeq" id="WP_326615791.1">
    <property type="nucleotide sequence ID" value="NZ_CP109106.1"/>
</dbReference>
<dbReference type="Proteomes" id="UP001344251">
    <property type="component" value="Chromosome"/>
</dbReference>